<accession>A0ABR1SC35</accession>
<keyword evidence="1" id="KW-0472">Membrane</keyword>
<dbReference type="EMBL" id="JAQQWI010000007">
    <property type="protein sequence ID" value="KAK8029343.1"/>
    <property type="molecule type" value="Genomic_DNA"/>
</dbReference>
<evidence type="ECO:0008006" key="4">
    <source>
        <dbReference type="Google" id="ProtNLM"/>
    </source>
</evidence>
<dbReference type="Pfam" id="PF26639">
    <property type="entry name" value="Het-6_barrel"/>
    <property type="match status" value="1"/>
</dbReference>
<reference evidence="2 3" key="1">
    <citation type="submission" date="2023-01" db="EMBL/GenBank/DDBJ databases">
        <title>Analysis of 21 Apiospora genomes using comparative genomics revels a genus with tremendous synthesis potential of carbohydrate active enzymes and secondary metabolites.</title>
        <authorList>
            <person name="Sorensen T."/>
        </authorList>
    </citation>
    <scope>NUCLEOTIDE SEQUENCE [LARGE SCALE GENOMIC DNA]</scope>
    <source>
        <strain evidence="2 3">CBS 20057</strain>
    </source>
</reference>
<keyword evidence="1" id="KW-1133">Transmembrane helix</keyword>
<keyword evidence="1" id="KW-0812">Transmembrane</keyword>
<dbReference type="Proteomes" id="UP001396898">
    <property type="component" value="Unassembled WGS sequence"/>
</dbReference>
<dbReference type="PANTHER" id="PTHR24148">
    <property type="entry name" value="ANKYRIN REPEAT DOMAIN-CONTAINING PROTEIN 39 HOMOLOG-RELATED"/>
    <property type="match status" value="1"/>
</dbReference>
<name>A0ABR1SC35_9PEZI</name>
<organism evidence="2 3">
    <name type="scientific">Apiospora marii</name>
    <dbReference type="NCBI Taxonomy" id="335849"/>
    <lineage>
        <taxon>Eukaryota</taxon>
        <taxon>Fungi</taxon>
        <taxon>Dikarya</taxon>
        <taxon>Ascomycota</taxon>
        <taxon>Pezizomycotina</taxon>
        <taxon>Sordariomycetes</taxon>
        <taxon>Xylariomycetidae</taxon>
        <taxon>Amphisphaeriales</taxon>
        <taxon>Apiosporaceae</taxon>
        <taxon>Apiospora</taxon>
    </lineage>
</organism>
<protein>
    <recommendedName>
        <fullName evidence="4">Heterokaryon incompatibility domain-containing protein</fullName>
    </recommendedName>
</protein>
<evidence type="ECO:0000313" key="2">
    <source>
        <dbReference type="EMBL" id="KAK8029343.1"/>
    </source>
</evidence>
<evidence type="ECO:0000256" key="1">
    <source>
        <dbReference type="SAM" id="Phobius"/>
    </source>
</evidence>
<sequence>MASRSDEDGKLNYYEWRMVRRGERKLRVWGHIRYIAEALHTAAAFNSLFGRPWFTRTWVVQELALSPRTMVICGKHVIDWDIISRAHGRSKTNFEVPNHLGTILRFRDWPGDFPDDLMSHMLMAWHKESLYARDKIYGLLGLQTTHGQELSVDVDYESSDSEIFTQFTKAYLEKTGNLQFLAICRGCKVVPAAAEIVPSWVIDPAYDKNREPLPDQLIGWSFDGWNRYPQGLHAGGGSSICTPVFNGNLLGLQALQLDVVTGVSLVNTPASARVGDSYAKGIVNSIESAVTFGRFYLDARSRCLAPYGGAGTTYTHTRQTRLDAFWQVIRGKDPTYEKERATRECADIDGVLVSLAGLVKMGRFVVVPVLAVAYAYMLVMSGILGFTSYIEFFGRIGITKQRRLITTKKGYIGLAPRETRVGDVILVLQGYCAPIVARRGQRWRVVGDAYIHGVMEGEAFDETKCTRVWFE</sequence>
<keyword evidence="3" id="KW-1185">Reference proteome</keyword>
<comment type="caution">
    <text evidence="2">The sequence shown here is derived from an EMBL/GenBank/DDBJ whole genome shotgun (WGS) entry which is preliminary data.</text>
</comment>
<evidence type="ECO:0000313" key="3">
    <source>
        <dbReference type="Proteomes" id="UP001396898"/>
    </source>
</evidence>
<dbReference type="InterPro" id="IPR052895">
    <property type="entry name" value="HetReg/Transcr_Mod"/>
</dbReference>
<feature type="transmembrane region" description="Helical" evidence="1">
    <location>
        <begin position="373"/>
        <end position="393"/>
    </location>
</feature>
<gene>
    <name evidence="2" type="ORF">PG991_006399</name>
</gene>
<dbReference type="PANTHER" id="PTHR24148:SF64">
    <property type="entry name" value="HETEROKARYON INCOMPATIBILITY DOMAIN-CONTAINING PROTEIN"/>
    <property type="match status" value="1"/>
</dbReference>
<proteinExistence type="predicted"/>